<feature type="domain" description="Kinetochore protein Nuf2 N-terminal" evidence="10">
    <location>
        <begin position="11"/>
        <end position="160"/>
    </location>
</feature>
<comment type="similarity">
    <text evidence="2">Belongs to the NUF2 family.</text>
</comment>
<dbReference type="GO" id="GO:0031262">
    <property type="term" value="C:Ndc80 complex"/>
    <property type="evidence" value="ECO:0007669"/>
    <property type="project" value="InterPro"/>
</dbReference>
<dbReference type="Pfam" id="PF03800">
    <property type="entry name" value="Nuf2"/>
    <property type="match status" value="1"/>
</dbReference>
<dbReference type="InterPro" id="IPR005549">
    <property type="entry name" value="Kinetochore_Nuf2_N"/>
</dbReference>
<evidence type="ECO:0000313" key="12">
    <source>
        <dbReference type="EMBL" id="SVP92311.1"/>
    </source>
</evidence>
<evidence type="ECO:0000256" key="9">
    <source>
        <dbReference type="SAM" id="Coils"/>
    </source>
</evidence>
<dbReference type="VEuPathDB" id="PiroplasmaDB:TA13795"/>
<protein>
    <submittedName>
        <fullName evidence="12">Nuf2 family, putative</fullName>
    </submittedName>
</protein>
<dbReference type="InterPro" id="IPR038275">
    <property type="entry name" value="Nuf2_N_sf"/>
</dbReference>
<dbReference type="GO" id="GO:0051301">
    <property type="term" value="P:cell division"/>
    <property type="evidence" value="ECO:0007669"/>
    <property type="project" value="UniProtKB-KW"/>
</dbReference>
<evidence type="ECO:0000256" key="5">
    <source>
        <dbReference type="ARBA" id="ARBA00022776"/>
    </source>
</evidence>
<keyword evidence="5" id="KW-0498">Mitosis</keyword>
<accession>A0A3B0N7L8</accession>
<evidence type="ECO:0000259" key="10">
    <source>
        <dbReference type="Pfam" id="PF03800"/>
    </source>
</evidence>
<keyword evidence="8" id="KW-0137">Centromere</keyword>
<keyword evidence="7" id="KW-0131">Cell cycle</keyword>
<name>A0A3B0N7L8_THEAN</name>
<evidence type="ECO:0000256" key="4">
    <source>
        <dbReference type="ARBA" id="ARBA00022618"/>
    </source>
</evidence>
<dbReference type="Gene3D" id="1.10.418.60">
    <property type="entry name" value="Ncd80 complex, Nuf2 subunit"/>
    <property type="match status" value="1"/>
</dbReference>
<evidence type="ECO:0000313" key="11">
    <source>
        <dbReference type="EMBL" id="SVP92112.1"/>
    </source>
</evidence>
<dbReference type="EMBL" id="UIVS01000002">
    <property type="protein sequence ID" value="SVP92311.1"/>
    <property type="molecule type" value="Genomic_DNA"/>
</dbReference>
<proteinExistence type="inferred from homology"/>
<evidence type="ECO:0000256" key="3">
    <source>
        <dbReference type="ARBA" id="ARBA00022454"/>
    </source>
</evidence>
<reference evidence="12" key="1">
    <citation type="submission" date="2018-07" db="EMBL/GenBank/DDBJ databases">
        <authorList>
            <person name="Quirk P.G."/>
            <person name="Krulwich T.A."/>
        </authorList>
    </citation>
    <scope>NUCLEOTIDE SEQUENCE</scope>
    <source>
        <strain evidence="12">Anand</strain>
    </source>
</reference>
<evidence type="ECO:0000256" key="2">
    <source>
        <dbReference type="ARBA" id="ARBA00005498"/>
    </source>
</evidence>
<dbReference type="AlphaFoldDB" id="A0A3B0N7L8"/>
<evidence type="ECO:0000256" key="1">
    <source>
        <dbReference type="ARBA" id="ARBA00004584"/>
    </source>
</evidence>
<sequence>MSDSSQLVLIHDLFKSVRPDEILEDLQKFGVSVSASAFRNPKPEESLGLYSLAIQVVFGKTIHDIKPEELSGKLYETKTEVQGVDFSSENVDFLKNAIGNLRLWRYSQRLHKVLGLGEIERYELFNPTAKSFNELISAFVVYLRFRQALYSLYESSIQKLDNLAELDLRLDENLKNLVNENDKFKNSLLEKVVEQESLLKLKNELENRMIVANEEFNNARETKKKLEIEKEKINSLVNDTMLSKSKARFTFDDLSQHFSTNIETANRVYSELNAEYISQSQRLEALVSDVERLNTLHGSLVETLETFELLKSNLEEHYNEVIIPHIKSLELSKRLSSQTESLKLKINQLTRTRDSISKNIELQKTLQSEKLKKLSDELQAKVDEAHRFAQESSNSESGLKVKIYDMRNLASQLNTKAQDVRKNSQELFSNLSQRIQTLYDSIDSYNETIKLLNKSLTNS</sequence>
<evidence type="ECO:0000256" key="6">
    <source>
        <dbReference type="ARBA" id="ARBA00023054"/>
    </source>
</evidence>
<evidence type="ECO:0000256" key="7">
    <source>
        <dbReference type="ARBA" id="ARBA00023306"/>
    </source>
</evidence>
<dbReference type="EMBL" id="UIVT01000002">
    <property type="protein sequence ID" value="SVP92112.1"/>
    <property type="molecule type" value="Genomic_DNA"/>
</dbReference>
<feature type="coiled-coil region" evidence="9">
    <location>
        <begin position="195"/>
        <end position="239"/>
    </location>
</feature>
<keyword evidence="6 9" id="KW-0175">Coiled coil</keyword>
<keyword evidence="3" id="KW-0158">Chromosome</keyword>
<organism evidence="12">
    <name type="scientific">Theileria annulata</name>
    <dbReference type="NCBI Taxonomy" id="5874"/>
    <lineage>
        <taxon>Eukaryota</taxon>
        <taxon>Sar</taxon>
        <taxon>Alveolata</taxon>
        <taxon>Apicomplexa</taxon>
        <taxon>Aconoidasida</taxon>
        <taxon>Piroplasmida</taxon>
        <taxon>Theileriidae</taxon>
        <taxon>Theileria</taxon>
    </lineage>
</organism>
<evidence type="ECO:0000256" key="8">
    <source>
        <dbReference type="ARBA" id="ARBA00023328"/>
    </source>
</evidence>
<comment type="subcellular location">
    <subcellularLocation>
        <location evidence="1">Chromosome</location>
        <location evidence="1">Centromere</location>
    </subcellularLocation>
</comment>
<keyword evidence="4" id="KW-0132">Cell division</keyword>
<gene>
    <name evidence="11" type="ORF">TAT_000210200</name>
    <name evidence="12" type="ORF">TAV_000210400</name>
</gene>